<dbReference type="VEuPathDB" id="AmoebaDB:NF0087730"/>
<evidence type="ECO:0000256" key="1">
    <source>
        <dbReference type="ARBA" id="ARBA00007320"/>
    </source>
</evidence>
<dbReference type="OMA" id="KTITMRT"/>
<gene>
    <name evidence="5" type="ORF">FDP41_004108</name>
</gene>
<evidence type="ECO:0000259" key="4">
    <source>
        <dbReference type="Pfam" id="PF00828"/>
    </source>
</evidence>
<dbReference type="Proteomes" id="UP000444721">
    <property type="component" value="Unassembled WGS sequence"/>
</dbReference>
<dbReference type="GO" id="GO:0005762">
    <property type="term" value="C:mitochondrial large ribosomal subunit"/>
    <property type="evidence" value="ECO:0007669"/>
    <property type="project" value="TreeGrafter"/>
</dbReference>
<dbReference type="RefSeq" id="XP_044561526.1">
    <property type="nucleotide sequence ID" value="XM_044707487.1"/>
</dbReference>
<dbReference type="NCBIfam" id="TIGR01071">
    <property type="entry name" value="rplO_bact"/>
    <property type="match status" value="1"/>
</dbReference>
<dbReference type="VEuPathDB" id="AmoebaDB:NfTy_068990"/>
<proteinExistence type="inferred from homology"/>
<dbReference type="GeneID" id="68111326"/>
<dbReference type="AlphaFoldDB" id="A0A6A5BG38"/>
<dbReference type="InterPro" id="IPR021131">
    <property type="entry name" value="Ribosomal_uL15/eL18"/>
</dbReference>
<name>A0A6A5BG38_NAEFO</name>
<evidence type="ECO:0000256" key="3">
    <source>
        <dbReference type="ARBA" id="ARBA00023274"/>
    </source>
</evidence>
<dbReference type="InterPro" id="IPR030878">
    <property type="entry name" value="Ribosomal_uL15"/>
</dbReference>
<dbReference type="EMBL" id="VFQX01000036">
    <property type="protein sequence ID" value="KAF0976813.1"/>
    <property type="molecule type" value="Genomic_DNA"/>
</dbReference>
<dbReference type="SUPFAM" id="SSF52080">
    <property type="entry name" value="Ribosomal proteins L15p and L18e"/>
    <property type="match status" value="1"/>
</dbReference>
<reference evidence="5 6" key="1">
    <citation type="journal article" date="2019" name="Sci. Rep.">
        <title>Nanopore sequencing improves the draft genome of the human pathogenic amoeba Naegleria fowleri.</title>
        <authorList>
            <person name="Liechti N."/>
            <person name="Schurch N."/>
            <person name="Bruggmann R."/>
            <person name="Wittwer M."/>
        </authorList>
    </citation>
    <scope>NUCLEOTIDE SEQUENCE [LARGE SCALE GENOMIC DNA]</scope>
    <source>
        <strain evidence="5 6">ATCC 30894</strain>
    </source>
</reference>
<dbReference type="Pfam" id="PF00828">
    <property type="entry name" value="Ribosomal_L27A"/>
    <property type="match status" value="1"/>
</dbReference>
<keyword evidence="2" id="KW-0689">Ribosomal protein</keyword>
<comment type="similarity">
    <text evidence="1">Belongs to the universal ribosomal protein uL15 family.</text>
</comment>
<dbReference type="GO" id="GO:0006412">
    <property type="term" value="P:translation"/>
    <property type="evidence" value="ECO:0007669"/>
    <property type="project" value="InterPro"/>
</dbReference>
<keyword evidence="3" id="KW-0687">Ribonucleoprotein</keyword>
<sequence>MKRVFLSASLCLSKQKARPSSLLLPTSRIISSSSSSNMNHHPIVMMIQQQQQNFSSSQTMMMAATSTSSSDSTNIPEPQLLYERFRNVKKPLKKKVSYEQFVETENKKVEDISLTNLKLPTPLKKKRRVGRGAGSGRGKYCGRGRGGIYSRSGINLPVGFEGGQTPLWRRIPKHGFRNGKFKLDYQEVNLEQIQYLIDSGRIDISDGKTITMRTLKEAGLIKNVKYPGIKLLSKGVEFFRSKIDIEVPKASKQAIKAIENAGGSIRCIYFNKKSLHAMLNFERYVKKKGHLLSEEELKNPYIIYHKYMGLPPPKLLNYYMKEENRGYLAEFTKASSFEFYNDEQRQ</sequence>
<dbReference type="InterPro" id="IPR005749">
    <property type="entry name" value="Ribosomal_uL15_bac-type"/>
</dbReference>
<dbReference type="OrthoDB" id="361383at2759"/>
<dbReference type="PANTHER" id="PTHR12934">
    <property type="entry name" value="50S RIBOSOMAL PROTEIN L15"/>
    <property type="match status" value="1"/>
</dbReference>
<keyword evidence="6" id="KW-1185">Reference proteome</keyword>
<protein>
    <recommendedName>
        <fullName evidence="4">Large ribosomal subunit protein uL15/eL18 domain-containing protein</fullName>
    </recommendedName>
</protein>
<dbReference type="PANTHER" id="PTHR12934:SF11">
    <property type="entry name" value="LARGE RIBOSOMAL SUBUNIT PROTEIN UL15M"/>
    <property type="match status" value="1"/>
</dbReference>
<dbReference type="InterPro" id="IPR036227">
    <property type="entry name" value="Ribosomal_uL15/eL18_sf"/>
</dbReference>
<dbReference type="VEuPathDB" id="AmoebaDB:FDP41_004108"/>
<dbReference type="GO" id="GO:0003735">
    <property type="term" value="F:structural constituent of ribosome"/>
    <property type="evidence" value="ECO:0007669"/>
    <property type="project" value="InterPro"/>
</dbReference>
<feature type="domain" description="Large ribosomal subunit protein uL15/eL18" evidence="4">
    <location>
        <begin position="187"/>
        <end position="265"/>
    </location>
</feature>
<organism evidence="5 6">
    <name type="scientific">Naegleria fowleri</name>
    <name type="common">Brain eating amoeba</name>
    <dbReference type="NCBI Taxonomy" id="5763"/>
    <lineage>
        <taxon>Eukaryota</taxon>
        <taxon>Discoba</taxon>
        <taxon>Heterolobosea</taxon>
        <taxon>Tetramitia</taxon>
        <taxon>Eutetramitia</taxon>
        <taxon>Vahlkampfiidae</taxon>
        <taxon>Naegleria</taxon>
    </lineage>
</organism>
<evidence type="ECO:0000256" key="2">
    <source>
        <dbReference type="ARBA" id="ARBA00022980"/>
    </source>
</evidence>
<dbReference type="Gene3D" id="3.100.10.10">
    <property type="match status" value="1"/>
</dbReference>
<evidence type="ECO:0000313" key="5">
    <source>
        <dbReference type="EMBL" id="KAF0976813.1"/>
    </source>
</evidence>
<evidence type="ECO:0000313" key="6">
    <source>
        <dbReference type="Proteomes" id="UP000444721"/>
    </source>
</evidence>
<comment type="caution">
    <text evidence="5">The sequence shown here is derived from an EMBL/GenBank/DDBJ whole genome shotgun (WGS) entry which is preliminary data.</text>
</comment>
<accession>A0A6A5BG38</accession>
<dbReference type="HAMAP" id="MF_01341">
    <property type="entry name" value="Ribosomal_uL15"/>
    <property type="match status" value="1"/>
</dbReference>